<feature type="transmembrane region" description="Helical" evidence="7">
    <location>
        <begin position="131"/>
        <end position="153"/>
    </location>
</feature>
<dbReference type="OrthoDB" id="9812221at2"/>
<feature type="transmembrane region" description="Helical" evidence="7">
    <location>
        <begin position="73"/>
        <end position="92"/>
    </location>
</feature>
<comment type="subcellular location">
    <subcellularLocation>
        <location evidence="1">Cell membrane</location>
        <topology evidence="1">Multi-pass membrane protein</topology>
    </subcellularLocation>
</comment>
<evidence type="ECO:0000256" key="1">
    <source>
        <dbReference type="ARBA" id="ARBA00004651"/>
    </source>
</evidence>
<evidence type="ECO:0000256" key="4">
    <source>
        <dbReference type="ARBA" id="ARBA00022692"/>
    </source>
</evidence>
<dbReference type="RefSeq" id="WP_075197902.1">
    <property type="nucleotide sequence ID" value="NZ_CP187984.1"/>
</dbReference>
<feature type="transmembrane region" description="Helical" evidence="7">
    <location>
        <begin position="259"/>
        <end position="285"/>
    </location>
</feature>
<dbReference type="PROSITE" id="PS00217">
    <property type="entry name" value="SUGAR_TRANSPORT_2"/>
    <property type="match status" value="1"/>
</dbReference>
<dbReference type="EMBL" id="MSAG01000012">
    <property type="protein sequence ID" value="PUX23559.1"/>
    <property type="molecule type" value="Genomic_DNA"/>
</dbReference>
<feature type="transmembrane region" description="Helical" evidence="7">
    <location>
        <begin position="45"/>
        <end position="64"/>
    </location>
</feature>
<evidence type="ECO:0000256" key="5">
    <source>
        <dbReference type="ARBA" id="ARBA00022989"/>
    </source>
</evidence>
<feature type="transmembrane region" description="Helical" evidence="7">
    <location>
        <begin position="397"/>
        <end position="417"/>
    </location>
</feature>
<feature type="transmembrane region" description="Helical" evidence="7">
    <location>
        <begin position="350"/>
        <end position="377"/>
    </location>
</feature>
<feature type="transmembrane region" description="Helical" evidence="7">
    <location>
        <begin position="423"/>
        <end position="442"/>
    </location>
</feature>
<feature type="transmembrane region" description="Helical" evidence="7">
    <location>
        <begin position="159"/>
        <end position="181"/>
    </location>
</feature>
<feature type="domain" description="Major facilitator superfamily (MFS) profile" evidence="8">
    <location>
        <begin position="7"/>
        <end position="449"/>
    </location>
</feature>
<evidence type="ECO:0000259" key="8">
    <source>
        <dbReference type="PROSITE" id="PS50850"/>
    </source>
</evidence>
<proteinExistence type="predicted"/>
<feature type="transmembrane region" description="Helical" evidence="7">
    <location>
        <begin position="219"/>
        <end position="239"/>
    </location>
</feature>
<keyword evidence="4 7" id="KW-0812">Transmembrane</keyword>
<dbReference type="Gene3D" id="1.20.1250.20">
    <property type="entry name" value="MFS general substrate transporter like domains"/>
    <property type="match status" value="1"/>
</dbReference>
<reference evidence="9" key="1">
    <citation type="submission" date="2016-12" db="EMBL/GenBank/DDBJ databases">
        <title>Analysis of the Molecular Diversity Among Cronobacter Species Isolated from Filth Flies Using a Pan Genomic DNA Microarray.</title>
        <authorList>
            <person name="Pava-Ripoll M."/>
            <person name="Tall B."/>
            <person name="Farber J."/>
            <person name="Fanning S."/>
            <person name="Lehner A."/>
            <person name="Stephan R."/>
            <person name="Pagotto F."/>
            <person name="Iverson C."/>
            <person name="Ziobro G."/>
            <person name="Miller A."/>
            <person name="Pearson R."/>
            <person name="Yan Q."/>
            <person name="Kim M."/>
            <person name="Jeong S."/>
            <person name="Park J."/>
            <person name="Jun S."/>
            <person name="Choi H."/>
            <person name="Chung T."/>
            <person name="Yoo Y."/>
            <person name="Park E."/>
            <person name="Hwang S."/>
            <person name="Lee B."/>
            <person name="Sathyamoorthy V."/>
            <person name="Carter L."/>
            <person name="Mammel M."/>
            <person name="Jackson S."/>
            <person name="Kothary M."/>
            <person name="Patel I."/>
            <person name="Grim C."/>
            <person name="Gopinath G."/>
            <person name="Gangiredla J."/>
            <person name="Chase H."/>
        </authorList>
    </citation>
    <scope>NUCLEOTIDE SEQUENCE [LARGE SCALE GENOMIC DNA]</scope>
    <source>
        <strain evidence="9">MOD1-Sh41s</strain>
    </source>
</reference>
<evidence type="ECO:0000256" key="6">
    <source>
        <dbReference type="ARBA" id="ARBA00023136"/>
    </source>
</evidence>
<dbReference type="PROSITE" id="PS50850">
    <property type="entry name" value="MFS"/>
    <property type="match status" value="1"/>
</dbReference>
<evidence type="ECO:0000256" key="3">
    <source>
        <dbReference type="ARBA" id="ARBA00022475"/>
    </source>
</evidence>
<accession>A0A2T7B6N5</accession>
<dbReference type="GO" id="GO:0022857">
    <property type="term" value="F:transmembrane transporter activity"/>
    <property type="evidence" value="ECO:0007669"/>
    <property type="project" value="InterPro"/>
</dbReference>
<dbReference type="GO" id="GO:0005886">
    <property type="term" value="C:plasma membrane"/>
    <property type="evidence" value="ECO:0007669"/>
    <property type="project" value="UniProtKB-SubCell"/>
</dbReference>
<feature type="transmembrane region" description="Helical" evidence="7">
    <location>
        <begin position="325"/>
        <end position="344"/>
    </location>
</feature>
<protein>
    <submittedName>
        <fullName evidence="9">MFS transporter</fullName>
    </submittedName>
</protein>
<keyword evidence="6 7" id="KW-0472">Membrane</keyword>
<dbReference type="SUPFAM" id="SSF103473">
    <property type="entry name" value="MFS general substrate transporter"/>
    <property type="match status" value="1"/>
</dbReference>
<keyword evidence="5 7" id="KW-1133">Transmembrane helix</keyword>
<name>A0A2T7B6N5_9ENTR</name>
<sequence>MTYRNKVTLIYLLGFFLDLINMFIAAVAFPAIGEALHASVSQLSWISNGYIAGLTVVIPLSAWLTQRLGARRLFLLSLALFTLATAACGQVASLESLIFWRVLQGAGGGVLIPVGQALAWQLFAKHERAGLSSAVMLTGLLAPALSPVAGGVIVQTAGWHWVFLASLPLSLMALVMAFCWLKPDAPARDKRPLDMLSVITGAGGLLLVLFGLNGLSENAAPWLAAASLASGIVLIAIMLRRCRLHPAPLLKVHLLGEPLLRFSMLVYQCVPGMFIGVNVVGMFWLQTVAGLSPAASGALMVPWSVASFMAISATARLFNRLGPRPLITFGGLLQASGIMLLTQAGPQSPWGLLVAAFFLMGAGGSLCSSTAQSSAFLHTANADMPDASALWNINRQLSFCFGVTLVSLALNALLTWLSPVVAWQMTFTLAAALTLVPLIFAWRLPRQAATQSFVTEKEKR</sequence>
<dbReference type="Pfam" id="PF07690">
    <property type="entry name" value="MFS_1"/>
    <property type="match status" value="1"/>
</dbReference>
<gene>
    <name evidence="9" type="ORF">BS411_06455</name>
</gene>
<organism evidence="9">
    <name type="scientific">Cronobacter turicensis</name>
    <dbReference type="NCBI Taxonomy" id="413502"/>
    <lineage>
        <taxon>Bacteria</taxon>
        <taxon>Pseudomonadati</taxon>
        <taxon>Pseudomonadota</taxon>
        <taxon>Gammaproteobacteria</taxon>
        <taxon>Enterobacterales</taxon>
        <taxon>Enterobacteriaceae</taxon>
        <taxon>Cronobacter</taxon>
    </lineage>
</organism>
<dbReference type="AlphaFoldDB" id="A0A2T7B6N5"/>
<dbReference type="Gene3D" id="1.20.1720.10">
    <property type="entry name" value="Multidrug resistance protein D"/>
    <property type="match status" value="1"/>
</dbReference>
<dbReference type="PANTHER" id="PTHR42718:SF9">
    <property type="entry name" value="MAJOR FACILITATOR SUPERFAMILY MULTIDRUG TRANSPORTER MFSC"/>
    <property type="match status" value="1"/>
</dbReference>
<feature type="transmembrane region" description="Helical" evidence="7">
    <location>
        <begin position="98"/>
        <end position="119"/>
    </location>
</feature>
<feature type="transmembrane region" description="Helical" evidence="7">
    <location>
        <begin position="297"/>
        <end position="318"/>
    </location>
</feature>
<dbReference type="PANTHER" id="PTHR42718">
    <property type="entry name" value="MAJOR FACILITATOR SUPERFAMILY MULTIDRUG TRANSPORTER MFSC"/>
    <property type="match status" value="1"/>
</dbReference>
<evidence type="ECO:0000256" key="7">
    <source>
        <dbReference type="SAM" id="Phobius"/>
    </source>
</evidence>
<feature type="transmembrane region" description="Helical" evidence="7">
    <location>
        <begin position="9"/>
        <end position="33"/>
    </location>
</feature>
<keyword evidence="2" id="KW-0813">Transport</keyword>
<dbReference type="InterPro" id="IPR011701">
    <property type="entry name" value="MFS"/>
</dbReference>
<dbReference type="InterPro" id="IPR005829">
    <property type="entry name" value="Sugar_transporter_CS"/>
</dbReference>
<dbReference type="InterPro" id="IPR020846">
    <property type="entry name" value="MFS_dom"/>
</dbReference>
<dbReference type="InterPro" id="IPR036259">
    <property type="entry name" value="MFS_trans_sf"/>
</dbReference>
<feature type="transmembrane region" description="Helical" evidence="7">
    <location>
        <begin position="193"/>
        <end position="213"/>
    </location>
</feature>
<evidence type="ECO:0000256" key="2">
    <source>
        <dbReference type="ARBA" id="ARBA00022448"/>
    </source>
</evidence>
<keyword evidence="3" id="KW-1003">Cell membrane</keyword>
<comment type="caution">
    <text evidence="9">The sequence shown here is derived from an EMBL/GenBank/DDBJ whole genome shotgun (WGS) entry which is preliminary data.</text>
</comment>
<evidence type="ECO:0000313" key="9">
    <source>
        <dbReference type="EMBL" id="PUX23559.1"/>
    </source>
</evidence>